<reference evidence="2 3" key="1">
    <citation type="submission" date="2019-03" db="EMBL/GenBank/DDBJ databases">
        <title>First draft genome of Liparis tanakae, snailfish: a comprehensive survey of snailfish specific genes.</title>
        <authorList>
            <person name="Kim W."/>
            <person name="Song I."/>
            <person name="Jeong J.-H."/>
            <person name="Kim D."/>
            <person name="Kim S."/>
            <person name="Ryu S."/>
            <person name="Song J.Y."/>
            <person name="Lee S.K."/>
        </authorList>
    </citation>
    <scope>NUCLEOTIDE SEQUENCE [LARGE SCALE GENOMIC DNA]</scope>
    <source>
        <tissue evidence="2">Muscle</tissue>
    </source>
</reference>
<dbReference type="PROSITE" id="PS50835">
    <property type="entry name" value="IG_LIKE"/>
    <property type="match status" value="1"/>
</dbReference>
<evidence type="ECO:0000259" key="1">
    <source>
        <dbReference type="PROSITE" id="PS50835"/>
    </source>
</evidence>
<dbReference type="Gene3D" id="2.60.40.10">
    <property type="entry name" value="Immunoglobulins"/>
    <property type="match status" value="1"/>
</dbReference>
<feature type="domain" description="Ig-like" evidence="1">
    <location>
        <begin position="32"/>
        <end position="108"/>
    </location>
</feature>
<dbReference type="InterPro" id="IPR036179">
    <property type="entry name" value="Ig-like_dom_sf"/>
</dbReference>
<dbReference type="OrthoDB" id="10039395at2759"/>
<sequence>MLTQQLATPGTRGTNQVLLVKTLSSSSSASSPLTLDTTHVVEGRSVTLSCSSDANPAASYTWYKEDEEEPAASGPIFIINDFRDERSGRYRCDAQNNRGRSNSTCQLTVAGESSITLLASD</sequence>
<proteinExistence type="predicted"/>
<organism evidence="2 3">
    <name type="scientific">Liparis tanakae</name>
    <name type="common">Tanaka's snailfish</name>
    <dbReference type="NCBI Taxonomy" id="230148"/>
    <lineage>
        <taxon>Eukaryota</taxon>
        <taxon>Metazoa</taxon>
        <taxon>Chordata</taxon>
        <taxon>Craniata</taxon>
        <taxon>Vertebrata</taxon>
        <taxon>Euteleostomi</taxon>
        <taxon>Actinopterygii</taxon>
        <taxon>Neopterygii</taxon>
        <taxon>Teleostei</taxon>
        <taxon>Neoteleostei</taxon>
        <taxon>Acanthomorphata</taxon>
        <taxon>Eupercaria</taxon>
        <taxon>Perciformes</taxon>
        <taxon>Cottioidei</taxon>
        <taxon>Cottales</taxon>
        <taxon>Liparidae</taxon>
        <taxon>Liparis</taxon>
    </lineage>
</organism>
<accession>A0A4Z2HZJ0</accession>
<evidence type="ECO:0000313" key="2">
    <source>
        <dbReference type="EMBL" id="TNN71088.1"/>
    </source>
</evidence>
<dbReference type="SMART" id="SM00408">
    <property type="entry name" value="IGc2"/>
    <property type="match status" value="1"/>
</dbReference>
<evidence type="ECO:0000313" key="3">
    <source>
        <dbReference type="Proteomes" id="UP000314294"/>
    </source>
</evidence>
<dbReference type="PANTHER" id="PTHR46013:SF4">
    <property type="entry name" value="B-CELL RECEPTOR CD22-RELATED"/>
    <property type="match status" value="1"/>
</dbReference>
<keyword evidence="2" id="KW-0675">Receptor</keyword>
<dbReference type="Proteomes" id="UP000314294">
    <property type="component" value="Unassembled WGS sequence"/>
</dbReference>
<dbReference type="InterPro" id="IPR003598">
    <property type="entry name" value="Ig_sub2"/>
</dbReference>
<protein>
    <submittedName>
        <fullName evidence="2">B-cell receptor CD22</fullName>
    </submittedName>
</protein>
<comment type="caution">
    <text evidence="2">The sequence shown here is derived from an EMBL/GenBank/DDBJ whole genome shotgun (WGS) entry which is preliminary data.</text>
</comment>
<dbReference type="InterPro" id="IPR007110">
    <property type="entry name" value="Ig-like_dom"/>
</dbReference>
<dbReference type="AlphaFoldDB" id="A0A4Z2HZJ0"/>
<dbReference type="SUPFAM" id="SSF48726">
    <property type="entry name" value="Immunoglobulin"/>
    <property type="match status" value="1"/>
</dbReference>
<dbReference type="PANTHER" id="PTHR46013">
    <property type="entry name" value="VASCULAR CELL ADHESION MOLECULE 1"/>
    <property type="match status" value="1"/>
</dbReference>
<dbReference type="EMBL" id="SRLO01000155">
    <property type="protein sequence ID" value="TNN71088.1"/>
    <property type="molecule type" value="Genomic_DNA"/>
</dbReference>
<dbReference type="SMART" id="SM00409">
    <property type="entry name" value="IG"/>
    <property type="match status" value="1"/>
</dbReference>
<gene>
    <name evidence="2" type="primary">Cd22</name>
    <name evidence="2" type="ORF">EYF80_018749</name>
</gene>
<dbReference type="InterPro" id="IPR003599">
    <property type="entry name" value="Ig_sub"/>
</dbReference>
<keyword evidence="3" id="KW-1185">Reference proteome</keyword>
<dbReference type="Pfam" id="PF13895">
    <property type="entry name" value="Ig_2"/>
    <property type="match status" value="1"/>
</dbReference>
<dbReference type="InterPro" id="IPR013783">
    <property type="entry name" value="Ig-like_fold"/>
</dbReference>
<name>A0A4Z2HZJ0_9TELE</name>